<dbReference type="InterPro" id="IPR013324">
    <property type="entry name" value="RNA_pol_sigma_r3/r4-like"/>
</dbReference>
<comment type="caution">
    <text evidence="3">The sequence shown here is derived from an EMBL/GenBank/DDBJ whole genome shotgun (WGS) entry which is preliminary data.</text>
</comment>
<sequence length="337" mass="35993">MNRCAILARGTPGVISNVGGGGQRPRPPGEGGSVPVVSPAPTPLASAFLAASGCAPASLPEPSRLEGLLRSSVDRALSRWPGLVLEPQAFVAFVAERLTSPTALLEALAGDSSAFSELYLAFGCLRHQRAALQFFEDSYLREVGAFVSGVDRSPSFVAEVRQLLREKLFTAEPGSEPKIAEFTGNGALGGWVRVAALRIALNLKRSETRADAAAQDSVEAAFGEQLGPELEHLRSRYREAFTEAVRAALGQLSDRDRTLMRLYHVEALSLEAIAALYRVHLSTVSRWLSRAREQVAETTTRQLCERLGVSASSVDSIAALVVSQVDLSLTRLLGKGG</sequence>
<dbReference type="AlphaFoldDB" id="A0A3A8QEA4"/>
<evidence type="ECO:0000313" key="4">
    <source>
        <dbReference type="Proteomes" id="UP000267003"/>
    </source>
</evidence>
<feature type="domain" description="RNA polymerase sigma factor 70 region 4 type 2" evidence="2">
    <location>
        <begin position="243"/>
        <end position="294"/>
    </location>
</feature>
<dbReference type="GO" id="GO:0003677">
    <property type="term" value="F:DNA binding"/>
    <property type="evidence" value="ECO:0007669"/>
    <property type="project" value="InterPro"/>
</dbReference>
<protein>
    <submittedName>
        <fullName evidence="3">Sigma-70 family RNA polymerase sigma factor</fullName>
    </submittedName>
</protein>
<evidence type="ECO:0000256" key="1">
    <source>
        <dbReference type="SAM" id="MobiDB-lite"/>
    </source>
</evidence>
<dbReference type="GO" id="GO:0006352">
    <property type="term" value="P:DNA-templated transcription initiation"/>
    <property type="evidence" value="ECO:0007669"/>
    <property type="project" value="InterPro"/>
</dbReference>
<evidence type="ECO:0000313" key="3">
    <source>
        <dbReference type="EMBL" id="RKH65320.1"/>
    </source>
</evidence>
<dbReference type="InterPro" id="IPR011745">
    <property type="entry name" value="RNA_pol_sigma70_MYXXA"/>
</dbReference>
<evidence type="ECO:0000259" key="2">
    <source>
        <dbReference type="Pfam" id="PF08281"/>
    </source>
</evidence>
<organism evidence="3 4">
    <name type="scientific">Corallococcus aberystwythensis</name>
    <dbReference type="NCBI Taxonomy" id="2316722"/>
    <lineage>
        <taxon>Bacteria</taxon>
        <taxon>Pseudomonadati</taxon>
        <taxon>Myxococcota</taxon>
        <taxon>Myxococcia</taxon>
        <taxon>Myxococcales</taxon>
        <taxon>Cystobacterineae</taxon>
        <taxon>Myxococcaceae</taxon>
        <taxon>Corallococcus</taxon>
    </lineage>
</organism>
<proteinExistence type="predicted"/>
<dbReference type="EMBL" id="RAWK01000094">
    <property type="protein sequence ID" value="RKH65320.1"/>
    <property type="molecule type" value="Genomic_DNA"/>
</dbReference>
<dbReference type="InterPro" id="IPR036388">
    <property type="entry name" value="WH-like_DNA-bd_sf"/>
</dbReference>
<dbReference type="NCBIfam" id="TIGR03001">
    <property type="entry name" value="Sig-70_gmx1"/>
    <property type="match status" value="1"/>
</dbReference>
<dbReference type="GO" id="GO:0016987">
    <property type="term" value="F:sigma factor activity"/>
    <property type="evidence" value="ECO:0007669"/>
    <property type="project" value="InterPro"/>
</dbReference>
<reference evidence="4" key="1">
    <citation type="submission" date="2018-09" db="EMBL/GenBank/DDBJ databases">
        <authorList>
            <person name="Livingstone P.G."/>
            <person name="Whitworth D.E."/>
        </authorList>
    </citation>
    <scope>NUCLEOTIDE SEQUENCE [LARGE SCALE GENOMIC DNA]</scope>
    <source>
        <strain evidence="4">AB050A</strain>
    </source>
</reference>
<name>A0A3A8QEA4_9BACT</name>
<dbReference type="CDD" id="cd06171">
    <property type="entry name" value="Sigma70_r4"/>
    <property type="match status" value="1"/>
</dbReference>
<gene>
    <name evidence="3" type="ORF">D7W81_17075</name>
</gene>
<dbReference type="Gene3D" id="1.10.10.10">
    <property type="entry name" value="Winged helix-like DNA-binding domain superfamily/Winged helix DNA-binding domain"/>
    <property type="match status" value="1"/>
</dbReference>
<feature type="region of interest" description="Disordered" evidence="1">
    <location>
        <begin position="15"/>
        <end position="37"/>
    </location>
</feature>
<accession>A0A3A8QEA4</accession>
<dbReference type="SUPFAM" id="SSF88659">
    <property type="entry name" value="Sigma3 and sigma4 domains of RNA polymerase sigma factors"/>
    <property type="match status" value="1"/>
</dbReference>
<dbReference type="InterPro" id="IPR014284">
    <property type="entry name" value="RNA_pol_sigma-70_dom"/>
</dbReference>
<dbReference type="NCBIfam" id="TIGR02937">
    <property type="entry name" value="sigma70-ECF"/>
    <property type="match status" value="1"/>
</dbReference>
<dbReference type="Pfam" id="PF08281">
    <property type="entry name" value="Sigma70_r4_2"/>
    <property type="match status" value="1"/>
</dbReference>
<dbReference type="Proteomes" id="UP000267003">
    <property type="component" value="Unassembled WGS sequence"/>
</dbReference>
<keyword evidence="4" id="KW-1185">Reference proteome</keyword>
<dbReference type="InterPro" id="IPR013249">
    <property type="entry name" value="RNA_pol_sigma70_r4_t2"/>
</dbReference>